<comment type="caution">
    <text evidence="1">The sequence shown here is derived from an EMBL/GenBank/DDBJ whole genome shotgun (WGS) entry which is preliminary data.</text>
</comment>
<protein>
    <submittedName>
        <fullName evidence="1">Uncharacterized protein</fullName>
    </submittedName>
</protein>
<dbReference type="EMBL" id="BARS01030162">
    <property type="protein sequence ID" value="GAG18613.1"/>
    <property type="molecule type" value="Genomic_DNA"/>
</dbReference>
<name>X0W1V0_9ZZZZ</name>
<reference evidence="1" key="1">
    <citation type="journal article" date="2014" name="Front. Microbiol.">
        <title>High frequency of phylogenetically diverse reductive dehalogenase-homologous genes in deep subseafloor sedimentary metagenomes.</title>
        <authorList>
            <person name="Kawai M."/>
            <person name="Futagami T."/>
            <person name="Toyoda A."/>
            <person name="Takaki Y."/>
            <person name="Nishi S."/>
            <person name="Hori S."/>
            <person name="Arai W."/>
            <person name="Tsubouchi T."/>
            <person name="Morono Y."/>
            <person name="Uchiyama I."/>
            <person name="Ito T."/>
            <person name="Fujiyama A."/>
            <person name="Inagaki F."/>
            <person name="Takami H."/>
        </authorList>
    </citation>
    <scope>NUCLEOTIDE SEQUENCE</scope>
    <source>
        <strain evidence="1">Expedition CK06-06</strain>
    </source>
</reference>
<gene>
    <name evidence="1" type="ORF">S01H1_47063</name>
</gene>
<feature type="non-terminal residue" evidence="1">
    <location>
        <position position="40"/>
    </location>
</feature>
<accession>X0W1V0</accession>
<sequence length="40" mass="4702">MSIKRIKAHKSRINFIRDSSGLMSFQRWSMKEVSFLQVAS</sequence>
<evidence type="ECO:0000313" key="1">
    <source>
        <dbReference type="EMBL" id="GAG18613.1"/>
    </source>
</evidence>
<dbReference type="AlphaFoldDB" id="X0W1V0"/>
<proteinExistence type="predicted"/>
<organism evidence="1">
    <name type="scientific">marine sediment metagenome</name>
    <dbReference type="NCBI Taxonomy" id="412755"/>
    <lineage>
        <taxon>unclassified sequences</taxon>
        <taxon>metagenomes</taxon>
        <taxon>ecological metagenomes</taxon>
    </lineage>
</organism>